<dbReference type="PATRIC" id="fig|1273125.3.peg.1963"/>
<reference evidence="2 3" key="1">
    <citation type="journal article" date="2013" name="Genome Announc.">
        <title>Draft Genome Sequence of Rhodococcus rhodnii Strain LMG5362, a Symbiont of Rhodnius prolixus (Hemiptera, Reduviidae, Triatominae), the Principle Vector of Trypanosoma cruzi.</title>
        <authorList>
            <person name="Pachebat J.A."/>
            <person name="van Keulen G."/>
            <person name="Whitten M.M."/>
            <person name="Girdwood S."/>
            <person name="Del Sol R."/>
            <person name="Dyson P.J."/>
            <person name="Facey P.D."/>
        </authorList>
    </citation>
    <scope>NUCLEOTIDE SEQUENCE [LARGE SCALE GENOMIC DNA]</scope>
    <source>
        <strain evidence="2 3">LMG 5362</strain>
    </source>
</reference>
<comment type="caution">
    <text evidence="2">The sequence shown here is derived from an EMBL/GenBank/DDBJ whole genome shotgun (WGS) entry which is preliminary data.</text>
</comment>
<dbReference type="Proteomes" id="UP000013525">
    <property type="component" value="Unassembled WGS sequence"/>
</dbReference>
<protein>
    <submittedName>
        <fullName evidence="2">Uncharacterized protein</fullName>
    </submittedName>
</protein>
<dbReference type="EMBL" id="APMY01000063">
    <property type="protein sequence ID" value="EOM76640.1"/>
    <property type="molecule type" value="Genomic_DNA"/>
</dbReference>
<keyword evidence="3" id="KW-1185">Reference proteome</keyword>
<evidence type="ECO:0000256" key="1">
    <source>
        <dbReference type="SAM" id="MobiDB-lite"/>
    </source>
</evidence>
<feature type="region of interest" description="Disordered" evidence="1">
    <location>
        <begin position="1"/>
        <end position="58"/>
    </location>
</feature>
<name>R7WMW6_9NOCA</name>
<evidence type="ECO:0000313" key="3">
    <source>
        <dbReference type="Proteomes" id="UP000013525"/>
    </source>
</evidence>
<sequence>MPGTSEALPSRFGHGRRPACDADASAPSRPRSVDCAGGDVSRSPYRQPPRAACPVSTV</sequence>
<accession>R7WMW6</accession>
<organism evidence="2 3">
    <name type="scientific">Rhodococcus rhodnii LMG 5362</name>
    <dbReference type="NCBI Taxonomy" id="1273125"/>
    <lineage>
        <taxon>Bacteria</taxon>
        <taxon>Bacillati</taxon>
        <taxon>Actinomycetota</taxon>
        <taxon>Actinomycetes</taxon>
        <taxon>Mycobacteriales</taxon>
        <taxon>Nocardiaceae</taxon>
        <taxon>Rhodococcus</taxon>
    </lineage>
</organism>
<dbReference type="AlphaFoldDB" id="R7WMW6"/>
<evidence type="ECO:0000313" key="2">
    <source>
        <dbReference type="EMBL" id="EOM76640.1"/>
    </source>
</evidence>
<proteinExistence type="predicted"/>
<gene>
    <name evidence="2" type="ORF">Rrhod_2037</name>
</gene>